<dbReference type="EMBL" id="FN649760">
    <property type="protein sequence ID" value="CBJ33378.1"/>
    <property type="molecule type" value="Genomic_DNA"/>
</dbReference>
<dbReference type="eggNOG" id="KOG0157">
    <property type="taxonomic scope" value="Eukaryota"/>
</dbReference>
<keyword evidence="11" id="KW-1185">Reference proteome</keyword>
<dbReference type="InParanoid" id="D7G2E4"/>
<dbReference type="PANTHER" id="PTHR24286">
    <property type="entry name" value="CYTOCHROME P450 26"/>
    <property type="match status" value="1"/>
</dbReference>
<dbReference type="Pfam" id="PF00067">
    <property type="entry name" value="p450"/>
    <property type="match status" value="1"/>
</dbReference>
<proteinExistence type="inferred from homology"/>
<dbReference type="Gene3D" id="1.10.630.10">
    <property type="entry name" value="Cytochrome P450"/>
    <property type="match status" value="1"/>
</dbReference>
<dbReference type="InterPro" id="IPR036396">
    <property type="entry name" value="Cyt_P450_sf"/>
</dbReference>
<evidence type="ECO:0000256" key="7">
    <source>
        <dbReference type="PIRSR" id="PIRSR602401-1"/>
    </source>
</evidence>
<sequence>MEDTKRLLPALLTGLFSFPYRFPPPLNKLPTFAFGSSMDARQEYKDVVRDLIQRRRADVAAGMGASNSGGILDSFFELQKQYQMDAEEGSFSFDDDFIIDNVITILFAGKDTTSVTLTRMLQLLGTAEDGKEIMDQLIDELSKAATVDDGEREDGTAAGLPGAGLFTSFPLLNAVVLEANRLHPSVGAVFRTTRKDISYNGYLIPEGETISWNLNQGSLAETLYPEPRKFCPFRFLHGGEKKDTDSAASPGAGARSTGQPIPPMWGFGKHMCPGRELAKLEMVLFMKTFLPKFDFEVVEGQSFSGSLPANGPKDKLRVILKAKAPAAVA</sequence>
<dbReference type="EC" id="1.14.13.-" evidence="10"/>
<evidence type="ECO:0000256" key="1">
    <source>
        <dbReference type="ARBA" id="ARBA00010617"/>
    </source>
</evidence>
<feature type="binding site" description="axial binding residue" evidence="7">
    <location>
        <position position="272"/>
    </location>
    <ligand>
        <name>heme</name>
        <dbReference type="ChEBI" id="CHEBI:30413"/>
    </ligand>
    <ligandPart>
        <name>Fe</name>
        <dbReference type="ChEBI" id="CHEBI:18248"/>
    </ligandPart>
</feature>
<evidence type="ECO:0000313" key="11">
    <source>
        <dbReference type="Proteomes" id="UP000002630"/>
    </source>
</evidence>
<dbReference type="GO" id="GO:0016705">
    <property type="term" value="F:oxidoreductase activity, acting on paired donors, with incorporation or reduction of molecular oxygen"/>
    <property type="evidence" value="ECO:0007669"/>
    <property type="project" value="InterPro"/>
</dbReference>
<keyword evidence="2 7" id="KW-0349">Heme</keyword>
<accession>D7G2E4</accession>
<evidence type="ECO:0000256" key="4">
    <source>
        <dbReference type="ARBA" id="ARBA00023002"/>
    </source>
</evidence>
<gene>
    <name evidence="10" type="primary">CYP5163A2</name>
    <name evidence="10" type="ORF">Esi_0471_0010</name>
</gene>
<dbReference type="GO" id="GO:0020037">
    <property type="term" value="F:heme binding"/>
    <property type="evidence" value="ECO:0007669"/>
    <property type="project" value="InterPro"/>
</dbReference>
<comment type="similarity">
    <text evidence="1 8">Belongs to the cytochrome P450 family.</text>
</comment>
<keyword evidence="5 7" id="KW-0408">Iron</keyword>
<name>D7G2E4_ECTSI</name>
<dbReference type="PRINTS" id="PR00463">
    <property type="entry name" value="EP450I"/>
</dbReference>
<evidence type="ECO:0000256" key="9">
    <source>
        <dbReference type="SAM" id="MobiDB-lite"/>
    </source>
</evidence>
<organism evidence="10 11">
    <name type="scientific">Ectocarpus siliculosus</name>
    <name type="common">Brown alga</name>
    <name type="synonym">Conferva siliculosa</name>
    <dbReference type="NCBI Taxonomy" id="2880"/>
    <lineage>
        <taxon>Eukaryota</taxon>
        <taxon>Sar</taxon>
        <taxon>Stramenopiles</taxon>
        <taxon>Ochrophyta</taxon>
        <taxon>PX clade</taxon>
        <taxon>Phaeophyceae</taxon>
        <taxon>Ectocarpales</taxon>
        <taxon>Ectocarpaceae</taxon>
        <taxon>Ectocarpus</taxon>
    </lineage>
</organism>
<dbReference type="PROSITE" id="PS00086">
    <property type="entry name" value="CYTOCHROME_P450"/>
    <property type="match status" value="1"/>
</dbReference>
<evidence type="ECO:0000256" key="6">
    <source>
        <dbReference type="ARBA" id="ARBA00023033"/>
    </source>
</evidence>
<evidence type="ECO:0000256" key="2">
    <source>
        <dbReference type="ARBA" id="ARBA00022617"/>
    </source>
</evidence>
<dbReference type="InterPro" id="IPR017972">
    <property type="entry name" value="Cyt_P450_CS"/>
</dbReference>
<dbReference type="PANTHER" id="PTHR24286:SF384">
    <property type="entry name" value="P450, PUTATIVE (EUROFUNG)-RELATED"/>
    <property type="match status" value="1"/>
</dbReference>
<dbReference type="STRING" id="2880.D7G2E4"/>
<evidence type="ECO:0000256" key="5">
    <source>
        <dbReference type="ARBA" id="ARBA00023004"/>
    </source>
</evidence>
<dbReference type="OrthoDB" id="40050at2759"/>
<evidence type="ECO:0000256" key="8">
    <source>
        <dbReference type="RuleBase" id="RU000461"/>
    </source>
</evidence>
<dbReference type="PRINTS" id="PR00385">
    <property type="entry name" value="P450"/>
</dbReference>
<dbReference type="SUPFAM" id="SSF48264">
    <property type="entry name" value="Cytochrome P450"/>
    <property type="match status" value="1"/>
</dbReference>
<evidence type="ECO:0000313" key="10">
    <source>
        <dbReference type="EMBL" id="CBJ33378.1"/>
    </source>
</evidence>
<dbReference type="GO" id="GO:0005506">
    <property type="term" value="F:iron ion binding"/>
    <property type="evidence" value="ECO:0007669"/>
    <property type="project" value="InterPro"/>
</dbReference>
<dbReference type="InterPro" id="IPR001128">
    <property type="entry name" value="Cyt_P450"/>
</dbReference>
<keyword evidence="6 8" id="KW-0503">Monooxygenase</keyword>
<dbReference type="GO" id="GO:0004497">
    <property type="term" value="F:monooxygenase activity"/>
    <property type="evidence" value="ECO:0007669"/>
    <property type="project" value="UniProtKB-KW"/>
</dbReference>
<comment type="cofactor">
    <cofactor evidence="7">
        <name>heme</name>
        <dbReference type="ChEBI" id="CHEBI:30413"/>
    </cofactor>
</comment>
<reference evidence="10 11" key="1">
    <citation type="journal article" date="2010" name="Nature">
        <title>The Ectocarpus genome and the independent evolution of multicellularity in brown algae.</title>
        <authorList>
            <person name="Cock J.M."/>
            <person name="Sterck L."/>
            <person name="Rouze P."/>
            <person name="Scornet D."/>
            <person name="Allen A.E."/>
            <person name="Amoutzias G."/>
            <person name="Anthouard V."/>
            <person name="Artiguenave F."/>
            <person name="Aury J.M."/>
            <person name="Badger J.H."/>
            <person name="Beszteri B."/>
            <person name="Billiau K."/>
            <person name="Bonnet E."/>
            <person name="Bothwell J.H."/>
            <person name="Bowler C."/>
            <person name="Boyen C."/>
            <person name="Brownlee C."/>
            <person name="Carrano C.J."/>
            <person name="Charrier B."/>
            <person name="Cho G.Y."/>
            <person name="Coelho S.M."/>
            <person name="Collen J."/>
            <person name="Corre E."/>
            <person name="Da Silva C."/>
            <person name="Delage L."/>
            <person name="Delaroque N."/>
            <person name="Dittami S.M."/>
            <person name="Doulbeau S."/>
            <person name="Elias M."/>
            <person name="Farnham G."/>
            <person name="Gachon C.M."/>
            <person name="Gschloessl B."/>
            <person name="Heesch S."/>
            <person name="Jabbari K."/>
            <person name="Jubin C."/>
            <person name="Kawai H."/>
            <person name="Kimura K."/>
            <person name="Kloareg B."/>
            <person name="Kupper F.C."/>
            <person name="Lang D."/>
            <person name="Le Bail A."/>
            <person name="Leblanc C."/>
            <person name="Lerouge P."/>
            <person name="Lohr M."/>
            <person name="Lopez P.J."/>
            <person name="Martens C."/>
            <person name="Maumus F."/>
            <person name="Michel G."/>
            <person name="Miranda-Saavedra D."/>
            <person name="Morales J."/>
            <person name="Moreau H."/>
            <person name="Motomura T."/>
            <person name="Nagasato C."/>
            <person name="Napoli C.A."/>
            <person name="Nelson D.R."/>
            <person name="Nyvall-Collen P."/>
            <person name="Peters A.F."/>
            <person name="Pommier C."/>
            <person name="Potin P."/>
            <person name="Poulain J."/>
            <person name="Quesneville H."/>
            <person name="Read B."/>
            <person name="Rensing S.A."/>
            <person name="Ritter A."/>
            <person name="Rousvoal S."/>
            <person name="Samanta M."/>
            <person name="Samson G."/>
            <person name="Schroeder D.C."/>
            <person name="Segurens B."/>
            <person name="Strittmatter M."/>
            <person name="Tonon T."/>
            <person name="Tregear J.W."/>
            <person name="Valentin K."/>
            <person name="von Dassow P."/>
            <person name="Yamagishi T."/>
            <person name="Van de Peer Y."/>
            <person name="Wincker P."/>
        </authorList>
    </citation>
    <scope>NUCLEOTIDE SEQUENCE [LARGE SCALE GENOMIC DNA]</scope>
    <source>
        <strain evidence="11">Ec32 / CCAP1310/4</strain>
    </source>
</reference>
<dbReference type="GO" id="GO:0016125">
    <property type="term" value="P:sterol metabolic process"/>
    <property type="evidence" value="ECO:0007669"/>
    <property type="project" value="TreeGrafter"/>
</dbReference>
<feature type="region of interest" description="Disordered" evidence="9">
    <location>
        <begin position="241"/>
        <end position="262"/>
    </location>
</feature>
<dbReference type="InterPro" id="IPR002401">
    <property type="entry name" value="Cyt_P450_E_grp-I"/>
</dbReference>
<protein>
    <submittedName>
        <fullName evidence="10">Cytochrome P450</fullName>
        <ecNumber evidence="10">1.14.13.-</ecNumber>
    </submittedName>
</protein>
<keyword evidence="4 8" id="KW-0560">Oxidoreductase</keyword>
<keyword evidence="3 7" id="KW-0479">Metal-binding</keyword>
<dbReference type="Proteomes" id="UP000002630">
    <property type="component" value="Unassembled WGS sequence"/>
</dbReference>
<evidence type="ECO:0000256" key="3">
    <source>
        <dbReference type="ARBA" id="ARBA00022723"/>
    </source>
</evidence>
<dbReference type="AlphaFoldDB" id="D7G2E4"/>